<evidence type="ECO:0000256" key="1">
    <source>
        <dbReference type="ARBA" id="ARBA00023450"/>
    </source>
</evidence>
<dbReference type="CDD" id="cd00085">
    <property type="entry name" value="HNHc"/>
    <property type="match status" value="1"/>
</dbReference>
<dbReference type="Proteomes" id="UP000449906">
    <property type="component" value="Unassembled WGS sequence"/>
</dbReference>
<evidence type="ECO:0000256" key="3">
    <source>
        <dbReference type="SAM" id="MobiDB-lite"/>
    </source>
</evidence>
<reference evidence="5 6" key="1">
    <citation type="submission" date="2019-09" db="EMBL/GenBank/DDBJ databases">
        <title>Pimelobacter sp. isolated from Paulinella.</title>
        <authorList>
            <person name="Jeong S.E."/>
        </authorList>
    </citation>
    <scope>NUCLEOTIDE SEQUENCE [LARGE SCALE GENOMIC DNA]</scope>
    <source>
        <strain evidence="5 6">Pch-N</strain>
    </source>
</reference>
<organism evidence="5 6">
    <name type="scientific">Nocardioides simplex</name>
    <name type="common">Arthrobacter simplex</name>
    <dbReference type="NCBI Taxonomy" id="2045"/>
    <lineage>
        <taxon>Bacteria</taxon>
        <taxon>Bacillati</taxon>
        <taxon>Actinomycetota</taxon>
        <taxon>Actinomycetes</taxon>
        <taxon>Propionibacteriales</taxon>
        <taxon>Nocardioidaceae</taxon>
        <taxon>Pimelobacter</taxon>
    </lineage>
</organism>
<dbReference type="EMBL" id="WBVM01000002">
    <property type="protein sequence ID" value="KAB2808996.1"/>
    <property type="molecule type" value="Genomic_DNA"/>
</dbReference>
<accession>A0A7J5DV93</accession>
<evidence type="ECO:0000313" key="6">
    <source>
        <dbReference type="Proteomes" id="UP000449906"/>
    </source>
</evidence>
<dbReference type="GO" id="GO:0008270">
    <property type="term" value="F:zinc ion binding"/>
    <property type="evidence" value="ECO:0007669"/>
    <property type="project" value="InterPro"/>
</dbReference>
<comment type="caution">
    <text evidence="5">The sequence shown here is derived from an EMBL/GenBank/DDBJ whole genome shotgun (WGS) entry which is preliminary data.</text>
</comment>
<dbReference type="InterPro" id="IPR003615">
    <property type="entry name" value="HNH_nuc"/>
</dbReference>
<name>A0A7J5DV93_NOCSI</name>
<keyword evidence="2" id="KW-0175">Coiled coil</keyword>
<comment type="similarity">
    <text evidence="1">Belongs to the Rv1128c/1148c/1588c/1702c/1945/3466 family.</text>
</comment>
<gene>
    <name evidence="5" type="ORF">F9L07_18175</name>
</gene>
<dbReference type="RefSeq" id="WP_151581222.1">
    <property type="nucleotide sequence ID" value="NZ_WBVM01000002.1"/>
</dbReference>
<protein>
    <submittedName>
        <fullName evidence="5">DUF222 domain-containing protein</fullName>
    </submittedName>
</protein>
<feature type="domain" description="HNH nuclease" evidence="4">
    <location>
        <begin position="363"/>
        <end position="415"/>
    </location>
</feature>
<evidence type="ECO:0000259" key="4">
    <source>
        <dbReference type="SMART" id="SM00507"/>
    </source>
</evidence>
<dbReference type="InterPro" id="IPR003870">
    <property type="entry name" value="DUF222"/>
</dbReference>
<dbReference type="Gene3D" id="1.10.30.50">
    <property type="match status" value="1"/>
</dbReference>
<dbReference type="Pfam" id="PF01844">
    <property type="entry name" value="HNH"/>
    <property type="match status" value="1"/>
</dbReference>
<sequence length="438" mass="47119">MSVTTVAPPHPILACVAALDAALDQVADAQPIYLTTPDKRQAIVDLARLRARLAELELRVLSASAEVGDQSGARDAAAWVAHATRSDPRAARADAHLARAVDAHPLVAAGMRRGGVSVEQARVVVHALDELPSDLDPGVRAEAEATMVGHCADFAPRELRRLGRRLVEVVAPEVAEAEDGKWLEAQERRARERAALRFQDLGDGRSRIWGLLPTPAVQRLQHYLQAYTSPRRPGEADGSAGGAPDAGNDAGNGAGVRAAVAGPLRVPQHRAYAHAFCALLEALDPDRLPEHGGDATTVVVTLGIDQLRAELAAAGVIAGDDHETISAGDARRLACQAKILPVVLGARGEVLDLGRSRRLFSRAQRRAIRFRDRGCRAEGCTIPAAWTEAHHLRPWSAGGPTDLDNAVSLCGHHHRRIHDSHYETHRLPQGDIRFHRRT</sequence>
<dbReference type="Pfam" id="PF02720">
    <property type="entry name" value="DUF222"/>
    <property type="match status" value="1"/>
</dbReference>
<dbReference type="SMART" id="SM00507">
    <property type="entry name" value="HNHc"/>
    <property type="match status" value="1"/>
</dbReference>
<dbReference type="InterPro" id="IPR002711">
    <property type="entry name" value="HNH"/>
</dbReference>
<feature type="compositionally biased region" description="Low complexity" evidence="3">
    <location>
        <begin position="236"/>
        <end position="250"/>
    </location>
</feature>
<feature type="coiled-coil region" evidence="2">
    <location>
        <begin position="39"/>
        <end position="66"/>
    </location>
</feature>
<proteinExistence type="inferred from homology"/>
<dbReference type="GO" id="GO:0004519">
    <property type="term" value="F:endonuclease activity"/>
    <property type="evidence" value="ECO:0007669"/>
    <property type="project" value="InterPro"/>
</dbReference>
<evidence type="ECO:0000313" key="5">
    <source>
        <dbReference type="EMBL" id="KAB2808996.1"/>
    </source>
</evidence>
<evidence type="ECO:0000256" key="2">
    <source>
        <dbReference type="SAM" id="Coils"/>
    </source>
</evidence>
<feature type="region of interest" description="Disordered" evidence="3">
    <location>
        <begin position="229"/>
        <end position="250"/>
    </location>
</feature>
<dbReference type="GO" id="GO:0003676">
    <property type="term" value="F:nucleic acid binding"/>
    <property type="evidence" value="ECO:0007669"/>
    <property type="project" value="InterPro"/>
</dbReference>
<dbReference type="AlphaFoldDB" id="A0A7J5DV93"/>